<protein>
    <submittedName>
        <fullName evidence="1">Uncharacterized protein</fullName>
    </submittedName>
</protein>
<dbReference type="EMBL" id="MU853350">
    <property type="protein sequence ID" value="KAK4110494.1"/>
    <property type="molecule type" value="Genomic_DNA"/>
</dbReference>
<dbReference type="AlphaFoldDB" id="A0AAN6QLJ1"/>
<dbReference type="GeneID" id="89933019"/>
<proteinExistence type="predicted"/>
<reference evidence="1" key="1">
    <citation type="journal article" date="2023" name="Mol. Phylogenet. Evol.">
        <title>Genome-scale phylogeny and comparative genomics of the fungal order Sordariales.</title>
        <authorList>
            <person name="Hensen N."/>
            <person name="Bonometti L."/>
            <person name="Westerberg I."/>
            <person name="Brannstrom I.O."/>
            <person name="Guillou S."/>
            <person name="Cros-Aarteil S."/>
            <person name="Calhoun S."/>
            <person name="Haridas S."/>
            <person name="Kuo A."/>
            <person name="Mondo S."/>
            <person name="Pangilinan J."/>
            <person name="Riley R."/>
            <person name="LaButti K."/>
            <person name="Andreopoulos B."/>
            <person name="Lipzen A."/>
            <person name="Chen C."/>
            <person name="Yan M."/>
            <person name="Daum C."/>
            <person name="Ng V."/>
            <person name="Clum A."/>
            <person name="Steindorff A."/>
            <person name="Ohm R.A."/>
            <person name="Martin F."/>
            <person name="Silar P."/>
            <person name="Natvig D.O."/>
            <person name="Lalanne C."/>
            <person name="Gautier V."/>
            <person name="Ament-Velasquez S.L."/>
            <person name="Kruys A."/>
            <person name="Hutchinson M.I."/>
            <person name="Powell A.J."/>
            <person name="Barry K."/>
            <person name="Miller A.N."/>
            <person name="Grigoriev I.V."/>
            <person name="Debuchy R."/>
            <person name="Gladieux P."/>
            <person name="Hiltunen Thoren M."/>
            <person name="Johannesson H."/>
        </authorList>
    </citation>
    <scope>NUCLEOTIDE SEQUENCE</scope>
    <source>
        <strain evidence="1">CBS 508.74</strain>
    </source>
</reference>
<comment type="caution">
    <text evidence="1">The sequence shown here is derived from an EMBL/GenBank/DDBJ whole genome shotgun (WGS) entry which is preliminary data.</text>
</comment>
<evidence type="ECO:0000313" key="2">
    <source>
        <dbReference type="Proteomes" id="UP001302812"/>
    </source>
</evidence>
<organism evidence="1 2">
    <name type="scientific">Canariomyces notabilis</name>
    <dbReference type="NCBI Taxonomy" id="2074819"/>
    <lineage>
        <taxon>Eukaryota</taxon>
        <taxon>Fungi</taxon>
        <taxon>Dikarya</taxon>
        <taxon>Ascomycota</taxon>
        <taxon>Pezizomycotina</taxon>
        <taxon>Sordariomycetes</taxon>
        <taxon>Sordariomycetidae</taxon>
        <taxon>Sordariales</taxon>
        <taxon>Chaetomiaceae</taxon>
        <taxon>Canariomyces</taxon>
    </lineage>
</organism>
<keyword evidence="2" id="KW-1185">Reference proteome</keyword>
<name>A0AAN6QLJ1_9PEZI</name>
<dbReference type="Proteomes" id="UP001302812">
    <property type="component" value="Unassembled WGS sequence"/>
</dbReference>
<accession>A0AAN6QLJ1</accession>
<dbReference type="RefSeq" id="XP_064668064.1">
    <property type="nucleotide sequence ID" value="XM_064808896.1"/>
</dbReference>
<sequence>MPSHLPSRRDPGRVFPQAKGLNGLILVKNRNLVRGHATNVQSVAWHGVDTFEESSSRPDSWVSYEPSVALRSLPIR</sequence>
<evidence type="ECO:0000313" key="1">
    <source>
        <dbReference type="EMBL" id="KAK4110494.1"/>
    </source>
</evidence>
<gene>
    <name evidence="1" type="ORF">N656DRAFT_208132</name>
</gene>
<reference evidence="1" key="2">
    <citation type="submission" date="2023-05" db="EMBL/GenBank/DDBJ databases">
        <authorList>
            <consortium name="Lawrence Berkeley National Laboratory"/>
            <person name="Steindorff A."/>
            <person name="Hensen N."/>
            <person name="Bonometti L."/>
            <person name="Westerberg I."/>
            <person name="Brannstrom I.O."/>
            <person name="Guillou S."/>
            <person name="Cros-Aarteil S."/>
            <person name="Calhoun S."/>
            <person name="Haridas S."/>
            <person name="Kuo A."/>
            <person name="Mondo S."/>
            <person name="Pangilinan J."/>
            <person name="Riley R."/>
            <person name="Labutti K."/>
            <person name="Andreopoulos B."/>
            <person name="Lipzen A."/>
            <person name="Chen C."/>
            <person name="Yanf M."/>
            <person name="Daum C."/>
            <person name="Ng V."/>
            <person name="Clum A."/>
            <person name="Ohm R."/>
            <person name="Martin F."/>
            <person name="Silar P."/>
            <person name="Natvig D."/>
            <person name="Lalanne C."/>
            <person name="Gautier V."/>
            <person name="Ament-Velasquez S.L."/>
            <person name="Kruys A."/>
            <person name="Hutchinson M.I."/>
            <person name="Powell A.J."/>
            <person name="Barry K."/>
            <person name="Miller A.N."/>
            <person name="Grigoriev I.V."/>
            <person name="Debuchy R."/>
            <person name="Gladieux P."/>
            <person name="Thoren M.H."/>
            <person name="Johannesson H."/>
        </authorList>
    </citation>
    <scope>NUCLEOTIDE SEQUENCE</scope>
    <source>
        <strain evidence="1">CBS 508.74</strain>
    </source>
</reference>